<feature type="non-terminal residue" evidence="1">
    <location>
        <position position="194"/>
    </location>
</feature>
<dbReference type="EMBL" id="JANBPK010001548">
    <property type="protein sequence ID" value="KAJ2921798.1"/>
    <property type="molecule type" value="Genomic_DNA"/>
</dbReference>
<accession>A0A9W8J029</accession>
<comment type="caution">
    <text evidence="1">The sequence shown here is derived from an EMBL/GenBank/DDBJ whole genome shotgun (WGS) entry which is preliminary data.</text>
</comment>
<dbReference type="AlphaFoldDB" id="A0A9W8J029"/>
<dbReference type="OrthoDB" id="2735833at2759"/>
<protein>
    <submittedName>
        <fullName evidence="1">Uncharacterized protein</fullName>
    </submittedName>
</protein>
<sequence length="194" mass="22696">MVFATIKELDRAIRGEEKLTWDTMMAKLKSNHCLKHDDAKDKHRVDDIKGSWWRLFSDQKQELFVKGKELDAWLTKLVDDDQVMATTTIQIRDVQEFITPTEWIHTRGEQERKFLDVGVLRFPDIENPYIRVYHIQLSAWTSQGPSLMKFIRNRNGIKGEYNSCEFIPRRDIINRIAPDLVDQAVAEAASFLMA</sequence>
<gene>
    <name evidence="1" type="ORF">H1R20_g15295</name>
</gene>
<evidence type="ECO:0000313" key="2">
    <source>
        <dbReference type="Proteomes" id="UP001140091"/>
    </source>
</evidence>
<organism evidence="1 2">
    <name type="scientific">Candolleomyces eurysporus</name>
    <dbReference type="NCBI Taxonomy" id="2828524"/>
    <lineage>
        <taxon>Eukaryota</taxon>
        <taxon>Fungi</taxon>
        <taxon>Dikarya</taxon>
        <taxon>Basidiomycota</taxon>
        <taxon>Agaricomycotina</taxon>
        <taxon>Agaricomycetes</taxon>
        <taxon>Agaricomycetidae</taxon>
        <taxon>Agaricales</taxon>
        <taxon>Agaricineae</taxon>
        <taxon>Psathyrellaceae</taxon>
        <taxon>Candolleomyces</taxon>
    </lineage>
</organism>
<dbReference type="Proteomes" id="UP001140091">
    <property type="component" value="Unassembled WGS sequence"/>
</dbReference>
<proteinExistence type="predicted"/>
<reference evidence="1" key="1">
    <citation type="submission" date="2022-06" db="EMBL/GenBank/DDBJ databases">
        <title>Genome Sequence of Candolleomyces eurysporus.</title>
        <authorList>
            <person name="Buettner E."/>
        </authorList>
    </citation>
    <scope>NUCLEOTIDE SEQUENCE</scope>
    <source>
        <strain evidence="1">VTCC 930004</strain>
    </source>
</reference>
<keyword evidence="2" id="KW-1185">Reference proteome</keyword>
<name>A0A9W8J029_9AGAR</name>
<evidence type="ECO:0000313" key="1">
    <source>
        <dbReference type="EMBL" id="KAJ2921798.1"/>
    </source>
</evidence>